<evidence type="ECO:0000313" key="4">
    <source>
        <dbReference type="EMBL" id="CAB4002123.1"/>
    </source>
</evidence>
<dbReference type="Proteomes" id="UP001152795">
    <property type="component" value="Unassembled WGS sequence"/>
</dbReference>
<dbReference type="PROSITE" id="PS50013">
    <property type="entry name" value="CHROMO_2"/>
    <property type="match status" value="1"/>
</dbReference>
<dbReference type="InterPro" id="IPR016197">
    <property type="entry name" value="Chromo-like_dom_sf"/>
</dbReference>
<dbReference type="Pfam" id="PF00385">
    <property type="entry name" value="Chromo"/>
    <property type="match status" value="1"/>
</dbReference>
<evidence type="ECO:0000256" key="3">
    <source>
        <dbReference type="SAM" id="MobiDB-lite"/>
    </source>
</evidence>
<evidence type="ECO:0000256" key="1">
    <source>
        <dbReference type="ARBA" id="ARBA00004123"/>
    </source>
</evidence>
<dbReference type="InterPro" id="IPR023780">
    <property type="entry name" value="Chromo_domain"/>
</dbReference>
<comment type="caution">
    <text evidence="4">The sequence shown here is derived from an EMBL/GenBank/DDBJ whole genome shotgun (WGS) entry which is preliminary data.</text>
</comment>
<organism evidence="4 5">
    <name type="scientific">Paramuricea clavata</name>
    <name type="common">Red gorgonian</name>
    <name type="synonym">Violescent sea-whip</name>
    <dbReference type="NCBI Taxonomy" id="317549"/>
    <lineage>
        <taxon>Eukaryota</taxon>
        <taxon>Metazoa</taxon>
        <taxon>Cnidaria</taxon>
        <taxon>Anthozoa</taxon>
        <taxon>Octocorallia</taxon>
        <taxon>Malacalcyonacea</taxon>
        <taxon>Plexauridae</taxon>
        <taxon>Paramuricea</taxon>
    </lineage>
</organism>
<dbReference type="InterPro" id="IPR043531">
    <property type="entry name" value="CBX4"/>
</dbReference>
<comment type="subcellular location">
    <subcellularLocation>
        <location evidence="1">Nucleus</location>
    </subcellularLocation>
</comment>
<name>A0A7D9E733_PARCT</name>
<dbReference type="InterPro" id="IPR023779">
    <property type="entry name" value="Chromodomain_CS"/>
</dbReference>
<accession>A0A7D9E733</accession>
<dbReference type="PROSITE" id="PS00598">
    <property type="entry name" value="CHROMO_1"/>
    <property type="match status" value="1"/>
</dbReference>
<sequence>MERDEQGIFAAERLLKKRFRKGRREYLVKWLGYPSKFNTWEPENNILDERLFKNFQMRRKQKIASRRTDECEATRNFTDEDDKEQNLKRKQNSHDGKEEILQEECSVVGEGCITPYQRNKELVINPNQDSFVQADTEHDKRYSHKETTTETVENNSIRNTTTEQKALTCFTIDAILNKTDDKNDDDSAVFATNKKPIKQRGELKTRIKREILNDDTERLHKIRYSSLGTSSTSSCEENQEPPTRKHSSPASGIFLDNDVNSSIIPTSHFLWMSPLTTPFCPLYPLPFGNVPPSTGFCNVSPTSITGLSCCPSPHRNPPLGYFMFDHNKSELKPRAWEWR</sequence>
<dbReference type="GO" id="GO:0000122">
    <property type="term" value="P:negative regulation of transcription by RNA polymerase II"/>
    <property type="evidence" value="ECO:0007669"/>
    <property type="project" value="TreeGrafter"/>
</dbReference>
<proteinExistence type="predicted"/>
<dbReference type="EMBL" id="CACRXK020004262">
    <property type="protein sequence ID" value="CAB4002123.1"/>
    <property type="molecule type" value="Genomic_DNA"/>
</dbReference>
<gene>
    <name evidence="4" type="ORF">PACLA_8A035518</name>
</gene>
<dbReference type="InterPro" id="IPR000953">
    <property type="entry name" value="Chromo/chromo_shadow_dom"/>
</dbReference>
<dbReference type="PANTHER" id="PTHR46727">
    <property type="entry name" value="E3 SUMO-PROTEIN LIGASE CBX4"/>
    <property type="match status" value="1"/>
</dbReference>
<dbReference type="GO" id="GO:0016925">
    <property type="term" value="P:protein sumoylation"/>
    <property type="evidence" value="ECO:0007669"/>
    <property type="project" value="TreeGrafter"/>
</dbReference>
<reference evidence="4" key="1">
    <citation type="submission" date="2020-04" db="EMBL/GenBank/DDBJ databases">
        <authorList>
            <person name="Alioto T."/>
            <person name="Alioto T."/>
            <person name="Gomez Garrido J."/>
        </authorList>
    </citation>
    <scope>NUCLEOTIDE SEQUENCE</scope>
    <source>
        <strain evidence="4">A484AB</strain>
    </source>
</reference>
<evidence type="ECO:0000313" key="5">
    <source>
        <dbReference type="Proteomes" id="UP001152795"/>
    </source>
</evidence>
<dbReference type="Gene3D" id="2.40.50.40">
    <property type="match status" value="1"/>
</dbReference>
<dbReference type="GO" id="GO:0035102">
    <property type="term" value="C:PRC1 complex"/>
    <property type="evidence" value="ECO:0007669"/>
    <property type="project" value="TreeGrafter"/>
</dbReference>
<evidence type="ECO:0000256" key="2">
    <source>
        <dbReference type="ARBA" id="ARBA00023242"/>
    </source>
</evidence>
<dbReference type="SMART" id="SM00298">
    <property type="entry name" value="CHROMO"/>
    <property type="match status" value="1"/>
</dbReference>
<dbReference type="PANTHER" id="PTHR46727:SF1">
    <property type="entry name" value="E3 SUMO-PROTEIN LIGASE CBX4"/>
    <property type="match status" value="1"/>
</dbReference>
<feature type="compositionally biased region" description="Basic and acidic residues" evidence="3">
    <location>
        <begin position="84"/>
        <end position="96"/>
    </location>
</feature>
<feature type="region of interest" description="Disordered" evidence="3">
    <location>
        <begin position="74"/>
        <end position="96"/>
    </location>
</feature>
<dbReference type="GO" id="GO:0061665">
    <property type="term" value="F:SUMO ligase activity"/>
    <property type="evidence" value="ECO:0007669"/>
    <property type="project" value="TreeGrafter"/>
</dbReference>
<keyword evidence="5" id="KW-1185">Reference proteome</keyword>
<dbReference type="OrthoDB" id="5989727at2759"/>
<feature type="region of interest" description="Disordered" evidence="3">
    <location>
        <begin position="228"/>
        <end position="252"/>
    </location>
</feature>
<keyword evidence="2" id="KW-0539">Nucleus</keyword>
<protein>
    <submittedName>
        <fullName evidence="4">Chromobox homolog 8-like</fullName>
    </submittedName>
</protein>
<dbReference type="SUPFAM" id="SSF54160">
    <property type="entry name" value="Chromo domain-like"/>
    <property type="match status" value="1"/>
</dbReference>
<dbReference type="AlphaFoldDB" id="A0A7D9E733"/>
<dbReference type="GO" id="GO:0032183">
    <property type="term" value="F:SUMO binding"/>
    <property type="evidence" value="ECO:0007669"/>
    <property type="project" value="TreeGrafter"/>
</dbReference>